<dbReference type="OrthoDB" id="1734187at2759"/>
<organism evidence="2 3">
    <name type="scientific">Parasponia andersonii</name>
    <name type="common">Sponia andersonii</name>
    <dbReference type="NCBI Taxonomy" id="3476"/>
    <lineage>
        <taxon>Eukaryota</taxon>
        <taxon>Viridiplantae</taxon>
        <taxon>Streptophyta</taxon>
        <taxon>Embryophyta</taxon>
        <taxon>Tracheophyta</taxon>
        <taxon>Spermatophyta</taxon>
        <taxon>Magnoliopsida</taxon>
        <taxon>eudicotyledons</taxon>
        <taxon>Gunneridae</taxon>
        <taxon>Pentapetalae</taxon>
        <taxon>rosids</taxon>
        <taxon>fabids</taxon>
        <taxon>Rosales</taxon>
        <taxon>Cannabaceae</taxon>
        <taxon>Parasponia</taxon>
    </lineage>
</organism>
<protein>
    <submittedName>
        <fullName evidence="2">UDP-glucuronosyl/UDP-glucosyltransferase</fullName>
    </submittedName>
</protein>
<dbReference type="Proteomes" id="UP000237105">
    <property type="component" value="Unassembled WGS sequence"/>
</dbReference>
<accession>A0A2P5DC07</accession>
<dbReference type="Gene3D" id="3.40.50.2000">
    <property type="entry name" value="Glycogen Phosphorylase B"/>
    <property type="match status" value="2"/>
</dbReference>
<dbReference type="PANTHER" id="PTHR11926">
    <property type="entry name" value="GLUCOSYL/GLUCURONOSYL TRANSFERASES"/>
    <property type="match status" value="1"/>
</dbReference>
<dbReference type="GO" id="GO:0080044">
    <property type="term" value="F:quercetin 7-O-glucosyltransferase activity"/>
    <property type="evidence" value="ECO:0007669"/>
    <property type="project" value="TreeGrafter"/>
</dbReference>
<dbReference type="GO" id="GO:0080043">
    <property type="term" value="F:quercetin 3-O-glucosyltransferase activity"/>
    <property type="evidence" value="ECO:0007669"/>
    <property type="project" value="TreeGrafter"/>
</dbReference>
<keyword evidence="2" id="KW-0808">Transferase</keyword>
<dbReference type="STRING" id="3476.A0A2P5DC07"/>
<reference evidence="3" key="1">
    <citation type="submission" date="2016-06" db="EMBL/GenBank/DDBJ databases">
        <title>Parallel loss of symbiosis genes in relatives of nitrogen-fixing non-legume Parasponia.</title>
        <authorList>
            <person name="Van Velzen R."/>
            <person name="Holmer R."/>
            <person name="Bu F."/>
            <person name="Rutten L."/>
            <person name="Van Zeijl A."/>
            <person name="Liu W."/>
            <person name="Santuari L."/>
            <person name="Cao Q."/>
            <person name="Sharma T."/>
            <person name="Shen D."/>
            <person name="Roswanjaya Y."/>
            <person name="Wardhani T."/>
            <person name="Kalhor M.S."/>
            <person name="Jansen J."/>
            <person name="Van den Hoogen J."/>
            <person name="Gungor B."/>
            <person name="Hartog M."/>
            <person name="Hontelez J."/>
            <person name="Verver J."/>
            <person name="Yang W.-C."/>
            <person name="Schijlen E."/>
            <person name="Repin R."/>
            <person name="Schilthuizen M."/>
            <person name="Schranz E."/>
            <person name="Heidstra R."/>
            <person name="Miyata K."/>
            <person name="Fedorova E."/>
            <person name="Kohlen W."/>
            <person name="Bisseling T."/>
            <person name="Smit S."/>
            <person name="Geurts R."/>
        </authorList>
    </citation>
    <scope>NUCLEOTIDE SEQUENCE [LARGE SCALE GENOMIC DNA]</scope>
    <source>
        <strain evidence="3">cv. WU1-14</strain>
    </source>
</reference>
<dbReference type="SUPFAM" id="SSF53756">
    <property type="entry name" value="UDP-Glycosyltransferase/glycogen phosphorylase"/>
    <property type="match status" value="1"/>
</dbReference>
<evidence type="ECO:0000313" key="2">
    <source>
        <dbReference type="EMBL" id="PON70834.1"/>
    </source>
</evidence>
<name>A0A2P5DC07_PARAD</name>
<evidence type="ECO:0000256" key="1">
    <source>
        <dbReference type="ARBA" id="ARBA00009995"/>
    </source>
</evidence>
<dbReference type="PANTHER" id="PTHR11926:SF1489">
    <property type="entry name" value="HEXOSYLTRANSFERASE-RELATED"/>
    <property type="match status" value="1"/>
</dbReference>
<comment type="similarity">
    <text evidence="1">Belongs to the UDP-glycosyltransferase family.</text>
</comment>
<dbReference type="EMBL" id="JXTB01000048">
    <property type="protein sequence ID" value="PON70834.1"/>
    <property type="molecule type" value="Genomic_DNA"/>
</dbReference>
<dbReference type="AlphaFoldDB" id="A0A2P5DC07"/>
<sequence>MLLDPVPELQPLRFKDLPISNFPNLDDLWQLILKAHKTRSSSAIIWNTMECLERTSLARLAQEYQISFFAIGPMHKIVPPSCSSLLDEDYSCTSRLDKQPDNSVIYVGLGSIAFMDEKELIEMAWGLANSKQPFLWVVRNDPNNGGNGIKFPPEGFQATIGERGCIV</sequence>
<gene>
    <name evidence="2" type="ORF">PanWU01x14_078600</name>
</gene>
<proteinExistence type="inferred from homology"/>
<keyword evidence="3" id="KW-1185">Reference proteome</keyword>
<comment type="caution">
    <text evidence="2">The sequence shown here is derived from an EMBL/GenBank/DDBJ whole genome shotgun (WGS) entry which is preliminary data.</text>
</comment>
<evidence type="ECO:0000313" key="3">
    <source>
        <dbReference type="Proteomes" id="UP000237105"/>
    </source>
</evidence>